<protein>
    <submittedName>
        <fullName evidence="2">Uncharacterized protein</fullName>
    </submittedName>
</protein>
<sequence length="98" mass="10565">AGRAKQEQYIARLAHLESSFTWLTQHVNTLALQNGQLLHKATGVPIPVPSIERGPVNPPGTVSDGKDATFDSAIHEDMGDDMAKREGREIHGKPGVAE</sequence>
<feature type="region of interest" description="Disordered" evidence="1">
    <location>
        <begin position="49"/>
        <end position="68"/>
    </location>
</feature>
<evidence type="ECO:0000256" key="1">
    <source>
        <dbReference type="SAM" id="MobiDB-lite"/>
    </source>
</evidence>
<comment type="caution">
    <text evidence="2">The sequence shown here is derived from an EMBL/GenBank/DDBJ whole genome shotgun (WGS) entry which is preliminary data.</text>
</comment>
<reference evidence="2" key="1">
    <citation type="journal article" date="2015" name="Nature">
        <title>Complex archaea that bridge the gap between prokaryotes and eukaryotes.</title>
        <authorList>
            <person name="Spang A."/>
            <person name="Saw J.H."/>
            <person name="Jorgensen S.L."/>
            <person name="Zaremba-Niedzwiedzka K."/>
            <person name="Martijn J."/>
            <person name="Lind A.E."/>
            <person name="van Eijk R."/>
            <person name="Schleper C."/>
            <person name="Guy L."/>
            <person name="Ettema T.J."/>
        </authorList>
    </citation>
    <scope>NUCLEOTIDE SEQUENCE</scope>
</reference>
<dbReference type="EMBL" id="LAZR01018836">
    <property type="protein sequence ID" value="KKL94787.1"/>
    <property type="molecule type" value="Genomic_DNA"/>
</dbReference>
<evidence type="ECO:0000313" key="2">
    <source>
        <dbReference type="EMBL" id="KKL94787.1"/>
    </source>
</evidence>
<feature type="non-terminal residue" evidence="2">
    <location>
        <position position="1"/>
    </location>
</feature>
<dbReference type="AlphaFoldDB" id="A0A0F9J6J8"/>
<organism evidence="2">
    <name type="scientific">marine sediment metagenome</name>
    <dbReference type="NCBI Taxonomy" id="412755"/>
    <lineage>
        <taxon>unclassified sequences</taxon>
        <taxon>metagenomes</taxon>
        <taxon>ecological metagenomes</taxon>
    </lineage>
</organism>
<gene>
    <name evidence="2" type="ORF">LCGC14_1861170</name>
</gene>
<proteinExistence type="predicted"/>
<name>A0A0F9J6J8_9ZZZZ</name>
<accession>A0A0F9J6J8</accession>